<dbReference type="Pfam" id="PF13927">
    <property type="entry name" value="Ig_3"/>
    <property type="match status" value="1"/>
</dbReference>
<dbReference type="Gene3D" id="3.80.10.10">
    <property type="entry name" value="Ribonuclease Inhibitor"/>
    <property type="match status" value="2"/>
</dbReference>
<dbReference type="GeneID" id="106478037"/>
<keyword evidence="9" id="KW-1185">Reference proteome</keyword>
<sequence length="687" mass="77041">MASSGNLRAVKVSEVFLVFWTVLTVVSAFNCHPKCNCIWRNGKQTAECSGVGFNVVPSELASGVQVLNISKNKIRILHRDAFLQVGLVNLQKVFLSHCDIDQVNEYAFNRLTNLVELDLSYNKLTTVPSASFIHVPRLRELKISGNPLSTLPNHAFSSAKSLKTLELSNCHIHTITANAFNGLENLQVLRIDFNNLETVSGKVMIPLKSLDDISLYDNPWRCDCKLRSFRQWLDENNIPYTPPRCHQPLHVKDKMWDLIRIDDFSCPPQFLNTSSVVSVYENANVTLECRVTGDPSPTIKWVWRQRTIANFSEGISSQQTFVVSEMGQREKLSRLKITFVQDPNAGTYSCIAENLAGIRIKNFTLVISRHPVTEQKITGREKPQEVREKSTPVQNDKEEKGDSGSTIGMIIGIIIGALLVLLVFALLLWILRRRQRKSGSHKRQDVSHKLGNSIGSNEVKELQEDVDLKLLGTSTIEKPSRLGAYEGLPTSDIDSYDPLIRDIGLSPNVWVVNDHMPAKASWESPLKPESSFHLPPPPQVEKRLNARGPIPVPMPVPPGDLHSRLQNELADTFRRKDERKPFERERGDGSSEMEANELENDPKLSQPRAKELLRQDPDDDIRDKVLSPLNSEGNAPDLLSRPNQVVEPTPVIENPSAYFRPIEDVTSQNKGDKAPEVFEGGVDGTEV</sequence>
<dbReference type="InterPro" id="IPR032675">
    <property type="entry name" value="LRR_dom_sf"/>
</dbReference>
<evidence type="ECO:0000256" key="1">
    <source>
        <dbReference type="ARBA" id="ARBA00022614"/>
    </source>
</evidence>
<proteinExistence type="predicted"/>
<dbReference type="InterPro" id="IPR003599">
    <property type="entry name" value="Ig_sub"/>
</dbReference>
<evidence type="ECO:0000256" key="6">
    <source>
        <dbReference type="SAM" id="Phobius"/>
    </source>
</evidence>
<keyword evidence="3" id="KW-0677">Repeat</keyword>
<dbReference type="RefSeq" id="XP_022237326.1">
    <property type="nucleotide sequence ID" value="XM_022381618.1"/>
</dbReference>
<dbReference type="InterPro" id="IPR003591">
    <property type="entry name" value="Leu-rich_rpt_typical-subtyp"/>
</dbReference>
<evidence type="ECO:0000313" key="11">
    <source>
        <dbReference type="RefSeq" id="XP_022237312.1"/>
    </source>
</evidence>
<dbReference type="Proteomes" id="UP000694941">
    <property type="component" value="Unplaced"/>
</dbReference>
<dbReference type="SMART" id="SM00409">
    <property type="entry name" value="IG"/>
    <property type="match status" value="1"/>
</dbReference>
<dbReference type="InterPro" id="IPR007110">
    <property type="entry name" value="Ig-like_dom"/>
</dbReference>
<dbReference type="InterPro" id="IPR001611">
    <property type="entry name" value="Leu-rich_rpt"/>
</dbReference>
<evidence type="ECO:0000313" key="9">
    <source>
        <dbReference type="Proteomes" id="UP000694941"/>
    </source>
</evidence>
<feature type="region of interest" description="Disordered" evidence="5">
    <location>
        <begin position="664"/>
        <end position="687"/>
    </location>
</feature>
<evidence type="ECO:0000256" key="4">
    <source>
        <dbReference type="ARBA" id="ARBA00023157"/>
    </source>
</evidence>
<feature type="compositionally biased region" description="Basic and acidic residues" evidence="5">
    <location>
        <begin position="374"/>
        <end position="402"/>
    </location>
</feature>
<evidence type="ECO:0000313" key="12">
    <source>
        <dbReference type="RefSeq" id="XP_022237326.1"/>
    </source>
</evidence>
<keyword evidence="4" id="KW-1015">Disulfide bond</keyword>
<keyword evidence="2 7" id="KW-0732">Signal</keyword>
<evidence type="ECO:0000256" key="2">
    <source>
        <dbReference type="ARBA" id="ARBA00022729"/>
    </source>
</evidence>
<dbReference type="PANTHER" id="PTHR24366:SF96">
    <property type="entry name" value="LEUCINE RICH REPEAT CONTAINING 53"/>
    <property type="match status" value="1"/>
</dbReference>
<dbReference type="InterPro" id="IPR036179">
    <property type="entry name" value="Ig-like_dom_sf"/>
</dbReference>
<dbReference type="SUPFAM" id="SSF48726">
    <property type="entry name" value="Immunoglobulin"/>
    <property type="match status" value="1"/>
</dbReference>
<dbReference type="RefSeq" id="XP_022237312.1">
    <property type="nucleotide sequence ID" value="XM_022381604.1"/>
</dbReference>
<dbReference type="SMART" id="SM00082">
    <property type="entry name" value="LRRCT"/>
    <property type="match status" value="1"/>
</dbReference>
<feature type="region of interest" description="Disordered" evidence="5">
    <location>
        <begin position="374"/>
        <end position="403"/>
    </location>
</feature>
<protein>
    <submittedName>
        <fullName evidence="10 11">Leucine-rich repeat-containing protein 24-like</fullName>
    </submittedName>
</protein>
<dbReference type="SMART" id="SM00408">
    <property type="entry name" value="IGc2"/>
    <property type="match status" value="1"/>
</dbReference>
<feature type="transmembrane region" description="Helical" evidence="6">
    <location>
        <begin position="407"/>
        <end position="431"/>
    </location>
</feature>
<organism evidence="9 11">
    <name type="scientific">Limulus polyphemus</name>
    <name type="common">Atlantic horseshoe crab</name>
    <dbReference type="NCBI Taxonomy" id="6850"/>
    <lineage>
        <taxon>Eukaryota</taxon>
        <taxon>Metazoa</taxon>
        <taxon>Ecdysozoa</taxon>
        <taxon>Arthropoda</taxon>
        <taxon>Chelicerata</taxon>
        <taxon>Merostomata</taxon>
        <taxon>Xiphosura</taxon>
        <taxon>Limulidae</taxon>
        <taxon>Limulus</taxon>
    </lineage>
</organism>
<keyword evidence="1" id="KW-0433">Leucine-rich repeat</keyword>
<keyword evidence="6" id="KW-1133">Transmembrane helix</keyword>
<feature type="domain" description="Ig-like" evidence="8">
    <location>
        <begin position="268"/>
        <end position="368"/>
    </location>
</feature>
<keyword evidence="6" id="KW-0472">Membrane</keyword>
<dbReference type="PANTHER" id="PTHR24366">
    <property type="entry name" value="IG(IMMUNOGLOBULIN) AND LRR(LEUCINE RICH REPEAT) DOMAINS"/>
    <property type="match status" value="1"/>
</dbReference>
<dbReference type="SMART" id="SM00369">
    <property type="entry name" value="LRR_TYP"/>
    <property type="match status" value="6"/>
</dbReference>
<keyword evidence="6" id="KW-0812">Transmembrane</keyword>
<reference evidence="10 11" key="1">
    <citation type="submission" date="2025-05" db="UniProtKB">
        <authorList>
            <consortium name="RefSeq"/>
        </authorList>
    </citation>
    <scope>IDENTIFICATION</scope>
    <source>
        <tissue evidence="10 11">Muscle</tissue>
    </source>
</reference>
<dbReference type="Gene3D" id="2.60.40.10">
    <property type="entry name" value="Immunoglobulins"/>
    <property type="match status" value="1"/>
</dbReference>
<evidence type="ECO:0000313" key="13">
    <source>
        <dbReference type="RefSeq" id="XP_022237330.1"/>
    </source>
</evidence>
<dbReference type="InterPro" id="IPR003598">
    <property type="entry name" value="Ig_sub2"/>
</dbReference>
<dbReference type="RefSeq" id="XP_013794003.1">
    <property type="nucleotide sequence ID" value="XM_013938549.2"/>
</dbReference>
<name>A0ABM1S107_LIMPO</name>
<evidence type="ECO:0000256" key="3">
    <source>
        <dbReference type="ARBA" id="ARBA00022737"/>
    </source>
</evidence>
<gene>
    <name evidence="10 11 12 13" type="primary">LOC106478037</name>
</gene>
<feature type="compositionally biased region" description="Basic and acidic residues" evidence="5">
    <location>
        <begin position="561"/>
        <end position="589"/>
    </location>
</feature>
<dbReference type="CDD" id="cd00096">
    <property type="entry name" value="Ig"/>
    <property type="match status" value="1"/>
</dbReference>
<evidence type="ECO:0000256" key="5">
    <source>
        <dbReference type="SAM" id="MobiDB-lite"/>
    </source>
</evidence>
<feature type="compositionally biased region" description="Basic and acidic residues" evidence="5">
    <location>
        <begin position="608"/>
        <end position="625"/>
    </location>
</feature>
<evidence type="ECO:0000313" key="10">
    <source>
        <dbReference type="RefSeq" id="XP_013794003.1"/>
    </source>
</evidence>
<dbReference type="RefSeq" id="XP_022237330.1">
    <property type="nucleotide sequence ID" value="XM_022381622.1"/>
</dbReference>
<dbReference type="PROSITE" id="PS51450">
    <property type="entry name" value="LRR"/>
    <property type="match status" value="1"/>
</dbReference>
<dbReference type="InterPro" id="IPR013783">
    <property type="entry name" value="Ig-like_fold"/>
</dbReference>
<evidence type="ECO:0000259" key="8">
    <source>
        <dbReference type="PROSITE" id="PS50835"/>
    </source>
</evidence>
<dbReference type="Pfam" id="PF13855">
    <property type="entry name" value="LRR_8"/>
    <property type="match status" value="2"/>
</dbReference>
<feature type="region of interest" description="Disordered" evidence="5">
    <location>
        <begin position="521"/>
        <end position="652"/>
    </location>
</feature>
<dbReference type="SUPFAM" id="SSF52058">
    <property type="entry name" value="L domain-like"/>
    <property type="match status" value="1"/>
</dbReference>
<accession>A0ABM1S107</accession>
<evidence type="ECO:0000256" key="7">
    <source>
        <dbReference type="SAM" id="SignalP"/>
    </source>
</evidence>
<feature type="chain" id="PRO_5045023107" evidence="7">
    <location>
        <begin position="29"/>
        <end position="687"/>
    </location>
</feature>
<feature type="signal peptide" evidence="7">
    <location>
        <begin position="1"/>
        <end position="28"/>
    </location>
</feature>
<dbReference type="PROSITE" id="PS50835">
    <property type="entry name" value="IG_LIKE"/>
    <property type="match status" value="1"/>
</dbReference>
<dbReference type="InterPro" id="IPR000483">
    <property type="entry name" value="Cys-rich_flank_reg_C"/>
</dbReference>